<dbReference type="NCBIfam" id="TIGR01730">
    <property type="entry name" value="RND_mfp"/>
    <property type="match status" value="1"/>
</dbReference>
<proteinExistence type="inferred from homology"/>
<dbReference type="SUPFAM" id="SSF111369">
    <property type="entry name" value="HlyD-like secretion proteins"/>
    <property type="match status" value="1"/>
</dbReference>
<feature type="compositionally biased region" description="Low complexity" evidence="3">
    <location>
        <begin position="348"/>
        <end position="365"/>
    </location>
</feature>
<reference evidence="6 7" key="1">
    <citation type="submission" date="2015-03" db="EMBL/GenBank/DDBJ databases">
        <title>Genome assembly of Sandaracinus amylolyticus DSM 53668.</title>
        <authorList>
            <person name="Sharma G."/>
            <person name="Subramanian S."/>
        </authorList>
    </citation>
    <scope>NUCLEOTIDE SEQUENCE [LARGE SCALE GENOMIC DNA]</scope>
    <source>
        <strain evidence="6 7">DSM 53668</strain>
    </source>
</reference>
<feature type="domain" description="CusB-like beta-barrel" evidence="4">
    <location>
        <begin position="192"/>
        <end position="265"/>
    </location>
</feature>
<protein>
    <submittedName>
        <fullName evidence="6">Putative Co/Zn/Cd efflux system membrane fusion protein</fullName>
    </submittedName>
</protein>
<dbReference type="Gene3D" id="2.40.50.100">
    <property type="match status" value="1"/>
</dbReference>
<dbReference type="InterPro" id="IPR058792">
    <property type="entry name" value="Beta-barrel_RND_2"/>
</dbReference>
<organism evidence="6 7">
    <name type="scientific">Sandaracinus amylolyticus</name>
    <dbReference type="NCBI Taxonomy" id="927083"/>
    <lineage>
        <taxon>Bacteria</taxon>
        <taxon>Pseudomonadati</taxon>
        <taxon>Myxococcota</taxon>
        <taxon>Polyangia</taxon>
        <taxon>Polyangiales</taxon>
        <taxon>Sandaracinaceae</taxon>
        <taxon>Sandaracinus</taxon>
    </lineage>
</organism>
<evidence type="ECO:0000313" key="6">
    <source>
        <dbReference type="EMBL" id="AKF09733.1"/>
    </source>
</evidence>
<dbReference type="PANTHER" id="PTHR30469">
    <property type="entry name" value="MULTIDRUG RESISTANCE PROTEIN MDTA"/>
    <property type="match status" value="1"/>
</dbReference>
<dbReference type="Proteomes" id="UP000034883">
    <property type="component" value="Chromosome"/>
</dbReference>
<keyword evidence="2" id="KW-0175">Coiled coil</keyword>
<dbReference type="GO" id="GO:1990281">
    <property type="term" value="C:efflux pump complex"/>
    <property type="evidence" value="ECO:0007669"/>
    <property type="project" value="TreeGrafter"/>
</dbReference>
<dbReference type="InterPro" id="IPR058647">
    <property type="entry name" value="BSH_CzcB-like"/>
</dbReference>
<dbReference type="PANTHER" id="PTHR30469:SF15">
    <property type="entry name" value="HLYD FAMILY OF SECRETION PROTEINS"/>
    <property type="match status" value="1"/>
</dbReference>
<dbReference type="Gene3D" id="2.40.30.170">
    <property type="match status" value="1"/>
</dbReference>
<sequence length="365" mass="37690">MLVALLAGGCGTGERGGGGAPSAAARAPAGPRTVVTARAEPTAWRRTLSLGGTLEAPERVEVAARVEGAIVGLDAELGDVVRRGSTLARITSEDFAARVAQSEAELAQARLDLERAERLAQGDLATRERLEQARTKLSVAEAQRALAGRQLRDTRVIAPFDGAIAQRLVSPGAFVRVGTPLFVLVATSPLRLAIDVPERLGGVVRESTPVTIELDGVTSETAGEAHVARVAPVVDPETRTFRAQVEVAAPEGSVLRPGTYVRATIDLGAVDDAVSVPRPAVFEVLGRSRVVEVVEGRTRPHDVEIVGEGEGVAIVRGLAPGAIVVARSPGLLAPDVEVRAGDEEDAEGAAAARAPDEAAGARSGS</sequence>
<evidence type="ECO:0000256" key="2">
    <source>
        <dbReference type="SAM" id="Coils"/>
    </source>
</evidence>
<dbReference type="Pfam" id="PF25973">
    <property type="entry name" value="BSH_CzcB"/>
    <property type="match status" value="1"/>
</dbReference>
<dbReference type="Gene3D" id="1.10.287.470">
    <property type="entry name" value="Helix hairpin bin"/>
    <property type="match status" value="1"/>
</dbReference>
<dbReference type="GO" id="GO:0015562">
    <property type="term" value="F:efflux transmembrane transporter activity"/>
    <property type="evidence" value="ECO:0007669"/>
    <property type="project" value="TreeGrafter"/>
</dbReference>
<feature type="domain" description="CzcB-like barrel-sandwich hybrid" evidence="5">
    <location>
        <begin position="60"/>
        <end position="184"/>
    </location>
</feature>
<evidence type="ECO:0000259" key="5">
    <source>
        <dbReference type="Pfam" id="PF25973"/>
    </source>
</evidence>
<comment type="similarity">
    <text evidence="1">Belongs to the membrane fusion protein (MFP) (TC 8.A.1) family.</text>
</comment>
<evidence type="ECO:0000313" key="7">
    <source>
        <dbReference type="Proteomes" id="UP000034883"/>
    </source>
</evidence>
<dbReference type="EMBL" id="CP011125">
    <property type="protein sequence ID" value="AKF09733.1"/>
    <property type="molecule type" value="Genomic_DNA"/>
</dbReference>
<accession>A0A0F6W831</accession>
<feature type="coiled-coil region" evidence="2">
    <location>
        <begin position="97"/>
        <end position="150"/>
    </location>
</feature>
<feature type="region of interest" description="Disordered" evidence="3">
    <location>
        <begin position="339"/>
        <end position="365"/>
    </location>
</feature>
<dbReference type="Pfam" id="PF25954">
    <property type="entry name" value="Beta-barrel_RND_2"/>
    <property type="match status" value="1"/>
</dbReference>
<dbReference type="AlphaFoldDB" id="A0A0F6W831"/>
<name>A0A0F6W831_9BACT</name>
<evidence type="ECO:0000256" key="1">
    <source>
        <dbReference type="ARBA" id="ARBA00009477"/>
    </source>
</evidence>
<dbReference type="InterPro" id="IPR006143">
    <property type="entry name" value="RND_pump_MFP"/>
</dbReference>
<evidence type="ECO:0000256" key="3">
    <source>
        <dbReference type="SAM" id="MobiDB-lite"/>
    </source>
</evidence>
<dbReference type="STRING" id="927083.DB32_006882"/>
<dbReference type="Gene3D" id="2.40.420.20">
    <property type="match status" value="1"/>
</dbReference>
<gene>
    <name evidence="6" type="ORF">DB32_006882</name>
</gene>
<dbReference type="KEGG" id="samy:DB32_006882"/>
<keyword evidence="7" id="KW-1185">Reference proteome</keyword>
<evidence type="ECO:0000259" key="4">
    <source>
        <dbReference type="Pfam" id="PF25954"/>
    </source>
</evidence>